<name>A0ACC2TVG8_9FUNG</name>
<organism evidence="1 2">
    <name type="scientific">Entomophthora muscae</name>
    <dbReference type="NCBI Taxonomy" id="34485"/>
    <lineage>
        <taxon>Eukaryota</taxon>
        <taxon>Fungi</taxon>
        <taxon>Fungi incertae sedis</taxon>
        <taxon>Zoopagomycota</taxon>
        <taxon>Entomophthoromycotina</taxon>
        <taxon>Entomophthoromycetes</taxon>
        <taxon>Entomophthorales</taxon>
        <taxon>Entomophthoraceae</taxon>
        <taxon>Entomophthora</taxon>
    </lineage>
</organism>
<keyword evidence="2" id="KW-1185">Reference proteome</keyword>
<reference evidence="1" key="1">
    <citation type="submission" date="2022-04" db="EMBL/GenBank/DDBJ databases">
        <title>Genome of the entomopathogenic fungus Entomophthora muscae.</title>
        <authorList>
            <person name="Elya C."/>
            <person name="Lovett B.R."/>
            <person name="Lee E."/>
            <person name="Macias A.M."/>
            <person name="Hajek A.E."/>
            <person name="De Bivort B.L."/>
            <person name="Kasson M.T."/>
            <person name="De Fine Licht H.H."/>
            <person name="Stajich J.E."/>
        </authorList>
    </citation>
    <scope>NUCLEOTIDE SEQUENCE</scope>
    <source>
        <strain evidence="1">Berkeley</strain>
    </source>
</reference>
<dbReference type="Proteomes" id="UP001165960">
    <property type="component" value="Unassembled WGS sequence"/>
</dbReference>
<sequence length="69" mass="7080">MSFHLGWVCVAATLGSSRVPSVSIGGTSSIVGLCAVFATLGGRPLLLGLAFSAIVFVLPVIIPPRIEKK</sequence>
<dbReference type="EMBL" id="QTSX02002146">
    <property type="protein sequence ID" value="KAJ9078515.1"/>
    <property type="molecule type" value="Genomic_DNA"/>
</dbReference>
<evidence type="ECO:0000313" key="1">
    <source>
        <dbReference type="EMBL" id="KAJ9078515.1"/>
    </source>
</evidence>
<proteinExistence type="predicted"/>
<gene>
    <name evidence="1" type="ORF">DSO57_1005956</name>
</gene>
<protein>
    <submittedName>
        <fullName evidence="1">Uncharacterized protein</fullName>
    </submittedName>
</protein>
<comment type="caution">
    <text evidence="1">The sequence shown here is derived from an EMBL/GenBank/DDBJ whole genome shotgun (WGS) entry which is preliminary data.</text>
</comment>
<accession>A0ACC2TVG8</accession>
<evidence type="ECO:0000313" key="2">
    <source>
        <dbReference type="Proteomes" id="UP001165960"/>
    </source>
</evidence>